<reference evidence="1 2" key="1">
    <citation type="submission" date="2021-06" db="EMBL/GenBank/DDBJ databases">
        <authorList>
            <person name="Kallberg Y."/>
            <person name="Tangrot J."/>
            <person name="Rosling A."/>
        </authorList>
    </citation>
    <scope>NUCLEOTIDE SEQUENCE [LARGE SCALE GENOMIC DNA]</scope>
    <source>
        <strain evidence="1 2">120-4 pot B 10/14</strain>
    </source>
</reference>
<feature type="non-terminal residue" evidence="1">
    <location>
        <position position="177"/>
    </location>
</feature>
<name>A0ABN7VTT1_GIGMA</name>
<keyword evidence="2" id="KW-1185">Reference proteome</keyword>
<evidence type="ECO:0000313" key="1">
    <source>
        <dbReference type="EMBL" id="CAG8795984.1"/>
    </source>
</evidence>
<sequence length="177" mass="20079">MVIKALTHGTTNICKKFLVLALEIDNINIVDDNNDINNNLINIVNDNDNVNNNLINIVDDNDDVNNNLIQSFEELSDDTLSGDDDDNFNSCRIWGSKRAISCSTKIGKVRTVIQDFKTIGKSKKVILILGKSKQEIITIDLDIYLLIVPYSKIIFALQEHHVEEDFQRAKHLIEILK</sequence>
<protein>
    <submittedName>
        <fullName evidence="1">5321_t:CDS:1</fullName>
    </submittedName>
</protein>
<dbReference type="EMBL" id="CAJVQB010021010">
    <property type="protein sequence ID" value="CAG8795984.1"/>
    <property type="molecule type" value="Genomic_DNA"/>
</dbReference>
<comment type="caution">
    <text evidence="1">The sequence shown here is derived from an EMBL/GenBank/DDBJ whole genome shotgun (WGS) entry which is preliminary data.</text>
</comment>
<gene>
    <name evidence="1" type="ORF">GMARGA_LOCUS22100</name>
</gene>
<organism evidence="1 2">
    <name type="scientific">Gigaspora margarita</name>
    <dbReference type="NCBI Taxonomy" id="4874"/>
    <lineage>
        <taxon>Eukaryota</taxon>
        <taxon>Fungi</taxon>
        <taxon>Fungi incertae sedis</taxon>
        <taxon>Mucoromycota</taxon>
        <taxon>Glomeromycotina</taxon>
        <taxon>Glomeromycetes</taxon>
        <taxon>Diversisporales</taxon>
        <taxon>Gigasporaceae</taxon>
        <taxon>Gigaspora</taxon>
    </lineage>
</organism>
<proteinExistence type="predicted"/>
<dbReference type="Proteomes" id="UP000789901">
    <property type="component" value="Unassembled WGS sequence"/>
</dbReference>
<accession>A0ABN7VTT1</accession>
<evidence type="ECO:0000313" key="2">
    <source>
        <dbReference type="Proteomes" id="UP000789901"/>
    </source>
</evidence>